<reference evidence="2 3" key="1">
    <citation type="submission" date="2019-02" db="EMBL/GenBank/DDBJ databases">
        <title>Deep-cultivation of Planctomycetes and their phenomic and genomic characterization uncovers novel biology.</title>
        <authorList>
            <person name="Wiegand S."/>
            <person name="Jogler M."/>
            <person name="Boedeker C."/>
            <person name="Pinto D."/>
            <person name="Vollmers J."/>
            <person name="Rivas-Marin E."/>
            <person name="Kohn T."/>
            <person name="Peeters S.H."/>
            <person name="Heuer A."/>
            <person name="Rast P."/>
            <person name="Oberbeckmann S."/>
            <person name="Bunk B."/>
            <person name="Jeske O."/>
            <person name="Meyerdierks A."/>
            <person name="Storesund J.E."/>
            <person name="Kallscheuer N."/>
            <person name="Luecker S."/>
            <person name="Lage O.M."/>
            <person name="Pohl T."/>
            <person name="Merkel B.J."/>
            <person name="Hornburger P."/>
            <person name="Mueller R.-W."/>
            <person name="Bruemmer F."/>
            <person name="Labrenz M."/>
            <person name="Spormann A.M."/>
            <person name="Op den Camp H."/>
            <person name="Overmann J."/>
            <person name="Amann R."/>
            <person name="Jetten M.S.M."/>
            <person name="Mascher T."/>
            <person name="Medema M.H."/>
            <person name="Devos D.P."/>
            <person name="Kaster A.-K."/>
            <person name="Ovreas L."/>
            <person name="Rohde M."/>
            <person name="Galperin M.Y."/>
            <person name="Jogler C."/>
        </authorList>
    </citation>
    <scope>NUCLEOTIDE SEQUENCE [LARGE SCALE GENOMIC DNA]</scope>
    <source>
        <strain evidence="2 3">Pla85_3_4</strain>
    </source>
</reference>
<feature type="transmembrane region" description="Helical" evidence="1">
    <location>
        <begin position="31"/>
        <end position="52"/>
    </location>
</feature>
<protein>
    <submittedName>
        <fullName evidence="2">Uncharacterized protein</fullName>
    </submittedName>
</protein>
<organism evidence="2 3">
    <name type="scientific">Lignipirellula cremea</name>
    <dbReference type="NCBI Taxonomy" id="2528010"/>
    <lineage>
        <taxon>Bacteria</taxon>
        <taxon>Pseudomonadati</taxon>
        <taxon>Planctomycetota</taxon>
        <taxon>Planctomycetia</taxon>
        <taxon>Pirellulales</taxon>
        <taxon>Pirellulaceae</taxon>
        <taxon>Lignipirellula</taxon>
    </lineage>
</organism>
<sequence length="81" mass="8792">MTDRLPTEFEIASCQRTGSGPWDQERDLNLLVNQAMGAPMLAAGFALLALLFRPAPGSAGLLAVSLLSFFVLLSTHFWLID</sequence>
<feature type="transmembrane region" description="Helical" evidence="1">
    <location>
        <begin position="59"/>
        <end position="80"/>
    </location>
</feature>
<accession>A0A518DZ67</accession>
<name>A0A518DZ67_9BACT</name>
<keyword evidence="1" id="KW-1133">Transmembrane helix</keyword>
<keyword evidence="3" id="KW-1185">Reference proteome</keyword>
<evidence type="ECO:0000313" key="2">
    <source>
        <dbReference type="EMBL" id="QDU97101.1"/>
    </source>
</evidence>
<dbReference type="Proteomes" id="UP000317648">
    <property type="component" value="Chromosome"/>
</dbReference>
<gene>
    <name evidence="2" type="ORF">Pla8534_49270</name>
</gene>
<keyword evidence="1" id="KW-0472">Membrane</keyword>
<dbReference type="EMBL" id="CP036433">
    <property type="protein sequence ID" value="QDU97101.1"/>
    <property type="molecule type" value="Genomic_DNA"/>
</dbReference>
<dbReference type="KEGG" id="lcre:Pla8534_49270"/>
<evidence type="ECO:0000256" key="1">
    <source>
        <dbReference type="SAM" id="Phobius"/>
    </source>
</evidence>
<proteinExistence type="predicted"/>
<dbReference type="AlphaFoldDB" id="A0A518DZ67"/>
<evidence type="ECO:0000313" key="3">
    <source>
        <dbReference type="Proteomes" id="UP000317648"/>
    </source>
</evidence>
<keyword evidence="1" id="KW-0812">Transmembrane</keyword>